<feature type="coiled-coil region" evidence="1">
    <location>
        <begin position="3"/>
        <end position="69"/>
    </location>
</feature>
<protein>
    <submittedName>
        <fullName evidence="3">Chemotaxis protein</fullName>
    </submittedName>
    <submittedName>
        <fullName evidence="4">HD domain-containing protein</fullName>
    </submittedName>
</protein>
<reference evidence="3" key="3">
    <citation type="submission" date="2019-06" db="EMBL/GenBank/DDBJ databases">
        <title>A comparative analysis of the Nautiliaceae.</title>
        <authorList>
            <person name="Grosche A."/>
            <person name="Smedile F."/>
            <person name="Vetriani C."/>
        </authorList>
    </citation>
    <scope>NUCLEOTIDE SEQUENCE</scope>
    <source>
        <strain evidence="3">TB6</strain>
    </source>
</reference>
<evidence type="ECO:0000256" key="1">
    <source>
        <dbReference type="SAM" id="Coils"/>
    </source>
</evidence>
<name>A0AAJ4RDV5_9BACT</name>
<dbReference type="InterPro" id="IPR003607">
    <property type="entry name" value="HD/PDEase_dom"/>
</dbReference>
<dbReference type="Proteomes" id="UP000272781">
    <property type="component" value="Unassembled WGS sequence"/>
</dbReference>
<proteinExistence type="predicted"/>
<evidence type="ECO:0000313" key="6">
    <source>
        <dbReference type="Proteomes" id="UP000298805"/>
    </source>
</evidence>
<reference evidence="4 5" key="2">
    <citation type="submission" date="2018-11" db="EMBL/GenBank/DDBJ databases">
        <title>Genomic Encyclopedia of Type Strains, Phase IV (KMG-IV): sequencing the most valuable type-strain genomes for metagenomic binning, comparative biology and taxonomic classification.</title>
        <authorList>
            <person name="Goeker M."/>
        </authorList>
    </citation>
    <scope>NUCLEOTIDE SEQUENCE [LARGE SCALE GENOMIC DNA]</scope>
    <source>
        <strain evidence="4 5">DSM 27783</strain>
    </source>
</reference>
<dbReference type="RefSeq" id="WP_123351856.1">
    <property type="nucleotide sequence ID" value="NZ_CP027432.2"/>
</dbReference>
<dbReference type="PROSITE" id="PS51832">
    <property type="entry name" value="HD_GYP"/>
    <property type="match status" value="1"/>
</dbReference>
<gene>
    <name evidence="3" type="ORF">C6V80_04965</name>
    <name evidence="4" type="ORF">EDC58_0434</name>
</gene>
<evidence type="ECO:0000313" key="3">
    <source>
        <dbReference type="EMBL" id="QCI28329.1"/>
    </source>
</evidence>
<dbReference type="CDD" id="cd00077">
    <property type="entry name" value="HDc"/>
    <property type="match status" value="1"/>
</dbReference>
<keyword evidence="6" id="KW-1185">Reference proteome</keyword>
<dbReference type="PANTHER" id="PTHR43155">
    <property type="entry name" value="CYCLIC DI-GMP PHOSPHODIESTERASE PA4108-RELATED"/>
    <property type="match status" value="1"/>
</dbReference>
<dbReference type="SUPFAM" id="SSF109604">
    <property type="entry name" value="HD-domain/PDEase-like"/>
    <property type="match status" value="2"/>
</dbReference>
<sequence>MLNYELLEEIEKTKDNLDKLIEKLIKNLKREEKILLLSDKRQRKEYDELQRKYEEVKKLQKNQQELIDAFIKVIATAIDMKSEYTGAHCERVPILTNWIAKAVSESDEVDFKIENEDQEKEISTAAWLHDAGKIATPDFVMDKAVKLETVYNRIHEIRTRFEVLYRDLIIEALKRKLNGEDEKEVDEWLKKEQEKLQKEFEFIAKLNYGTESLDEEDLKKLKQIANRTWTRYFDNTLGISREEKKRMKENGCIVKPPAKEYLLSDKKHHIIKRSKKDIEKFKNKGFKIEIPENLYNLGEIYNLSIPRGTLTKEEYFKIQEHVINTILMLESLPFPEKFKNVPLYAGAHHETLNGKGYPRKLKGDEIPIPSRIMAIADIFEALTAHDRPYKLKKKLSEAIEILVSKALNGELDKKILKVFLKSGLYKKYADIYLSKDQIDEVNIEEYIKKLEKEN</sequence>
<reference evidence="6" key="1">
    <citation type="submission" date="2018-03" db="EMBL/GenBank/DDBJ databases">
        <title>A comparative analysis of the Nautiliaceae.</title>
        <authorList>
            <person name="Grosche A."/>
            <person name="Smedile F."/>
            <person name="Vetriani C."/>
        </authorList>
    </citation>
    <scope>NUCLEOTIDE SEQUENCE [LARGE SCALE GENOMIC DNA]</scope>
    <source>
        <strain evidence="6">TB6</strain>
    </source>
</reference>
<dbReference type="PANTHER" id="PTHR43155:SF2">
    <property type="entry name" value="CYCLIC DI-GMP PHOSPHODIESTERASE PA4108"/>
    <property type="match status" value="1"/>
</dbReference>
<dbReference type="InterPro" id="IPR037522">
    <property type="entry name" value="HD_GYP_dom"/>
</dbReference>
<dbReference type="Gene3D" id="1.10.3210.10">
    <property type="entry name" value="Hypothetical protein af1432"/>
    <property type="match status" value="2"/>
</dbReference>
<dbReference type="AlphaFoldDB" id="A0AAJ4RDV5"/>
<dbReference type="EMBL" id="CP027432">
    <property type="protein sequence ID" value="QCI28329.1"/>
    <property type="molecule type" value="Genomic_DNA"/>
</dbReference>
<organism evidence="4 5">
    <name type="scientific">Caminibacter pacificus</name>
    <dbReference type="NCBI Taxonomy" id="1424653"/>
    <lineage>
        <taxon>Bacteria</taxon>
        <taxon>Pseudomonadati</taxon>
        <taxon>Campylobacterota</taxon>
        <taxon>Epsilonproteobacteria</taxon>
        <taxon>Nautiliales</taxon>
        <taxon>Nautiliaceae</taxon>
        <taxon>Caminibacter</taxon>
    </lineage>
</organism>
<keyword evidence="1" id="KW-0175">Coiled coil</keyword>
<evidence type="ECO:0000313" key="4">
    <source>
        <dbReference type="EMBL" id="ROR40952.1"/>
    </source>
</evidence>
<accession>A0AAJ4RDV5</accession>
<dbReference type="Pfam" id="PF13487">
    <property type="entry name" value="HD_5"/>
    <property type="match status" value="1"/>
</dbReference>
<dbReference type="SMART" id="SM00471">
    <property type="entry name" value="HDc"/>
    <property type="match status" value="1"/>
</dbReference>
<dbReference type="Proteomes" id="UP000298805">
    <property type="component" value="Chromosome"/>
</dbReference>
<evidence type="ECO:0000313" key="5">
    <source>
        <dbReference type="Proteomes" id="UP000272781"/>
    </source>
</evidence>
<evidence type="ECO:0000259" key="2">
    <source>
        <dbReference type="PROSITE" id="PS51832"/>
    </source>
</evidence>
<dbReference type="EMBL" id="RJVK01000001">
    <property type="protein sequence ID" value="ROR40952.1"/>
    <property type="molecule type" value="Genomic_DNA"/>
</dbReference>
<feature type="domain" description="HD-GYP" evidence="2">
    <location>
        <begin position="221"/>
        <end position="435"/>
    </location>
</feature>